<protein>
    <recommendedName>
        <fullName evidence="6">Mutator family transposase</fullName>
    </recommendedName>
</protein>
<evidence type="ECO:0000256" key="3">
    <source>
        <dbReference type="ARBA" id="ARBA00022578"/>
    </source>
</evidence>
<keyword evidence="4 6" id="KW-0238">DNA-binding</keyword>
<organism evidence="7 8">
    <name type="scientific">Methylocaldum szegediense</name>
    <dbReference type="NCBI Taxonomy" id="73780"/>
    <lineage>
        <taxon>Bacteria</taxon>
        <taxon>Pseudomonadati</taxon>
        <taxon>Pseudomonadota</taxon>
        <taxon>Gammaproteobacteria</taxon>
        <taxon>Methylococcales</taxon>
        <taxon>Methylococcaceae</taxon>
        <taxon>Methylocaldum</taxon>
    </lineage>
</organism>
<evidence type="ECO:0000256" key="4">
    <source>
        <dbReference type="ARBA" id="ARBA00023125"/>
    </source>
</evidence>
<dbReference type="PANTHER" id="PTHR33217">
    <property type="entry name" value="TRANSPOSASE FOR INSERTION SEQUENCE ELEMENT IS1081"/>
    <property type="match status" value="1"/>
</dbReference>
<evidence type="ECO:0000256" key="2">
    <source>
        <dbReference type="ARBA" id="ARBA00010961"/>
    </source>
</evidence>
<keyword evidence="6" id="KW-0814">Transposable element</keyword>
<keyword evidence="8" id="KW-1185">Reference proteome</keyword>
<evidence type="ECO:0000313" key="8">
    <source>
        <dbReference type="Proteomes" id="UP001162030"/>
    </source>
</evidence>
<sequence>MSNRRYVYLWVDGIHFGVRLEDAAQCILVVIGATADGKKELLALADGYRESEPSWREVLLDLKARGLTLDPHLAIGDGALGFWKALPQVYGTTRGQRCWVHKTANVLNKLPKSQQPKAKAALHEIWMAATRQEAENAFDHFVEVYRPKYLKAVACLEKDRDALLAFYAFPAEHWIHLRTTNPIESTFATVRLRTAKTRGCVSRRSILAMVFMLVKSAERHWRKLNGVPRSVFTLLHT</sequence>
<comment type="function">
    <text evidence="1 6">Required for the transposition of the insertion element.</text>
</comment>
<gene>
    <name evidence="7" type="ORF">MSZNOR_2675</name>
</gene>
<dbReference type="InterPro" id="IPR001207">
    <property type="entry name" value="Transposase_mutator"/>
</dbReference>
<dbReference type="Pfam" id="PF00872">
    <property type="entry name" value="Transposase_mut"/>
    <property type="match status" value="1"/>
</dbReference>
<dbReference type="Proteomes" id="UP001162030">
    <property type="component" value="Chromosome"/>
</dbReference>
<accession>A0ABM9I353</accession>
<evidence type="ECO:0000313" key="7">
    <source>
        <dbReference type="EMBL" id="CAI8860086.1"/>
    </source>
</evidence>
<keyword evidence="3 6" id="KW-0815">Transposition</keyword>
<comment type="similarity">
    <text evidence="2 6">Belongs to the transposase mutator family.</text>
</comment>
<dbReference type="NCBIfam" id="NF033543">
    <property type="entry name" value="transpos_IS256"/>
    <property type="match status" value="1"/>
</dbReference>
<keyword evidence="5 6" id="KW-0233">DNA recombination</keyword>
<evidence type="ECO:0000256" key="5">
    <source>
        <dbReference type="ARBA" id="ARBA00023172"/>
    </source>
</evidence>
<reference evidence="7 8" key="1">
    <citation type="submission" date="2023-03" db="EMBL/GenBank/DDBJ databases">
        <authorList>
            <person name="Pearce D."/>
        </authorList>
    </citation>
    <scope>NUCLEOTIDE SEQUENCE [LARGE SCALE GENOMIC DNA]</scope>
    <source>
        <strain evidence="7">Msz</strain>
    </source>
</reference>
<evidence type="ECO:0000256" key="6">
    <source>
        <dbReference type="RuleBase" id="RU365089"/>
    </source>
</evidence>
<name>A0ABM9I353_9GAMM</name>
<evidence type="ECO:0000256" key="1">
    <source>
        <dbReference type="ARBA" id="ARBA00002190"/>
    </source>
</evidence>
<proteinExistence type="inferred from homology"/>
<dbReference type="PANTHER" id="PTHR33217:SF9">
    <property type="entry name" value="MUTATOR FAMILY TRANSPOSASE"/>
    <property type="match status" value="1"/>
</dbReference>
<dbReference type="EMBL" id="OX458333">
    <property type="protein sequence ID" value="CAI8860086.1"/>
    <property type="molecule type" value="Genomic_DNA"/>
</dbReference>